<comment type="similarity">
    <text evidence="1">Belongs to the FAH family.</text>
</comment>
<dbReference type="PANTHER" id="PTHR42796">
    <property type="entry name" value="FUMARYLACETOACETATE HYDROLASE DOMAIN-CONTAINING PROTEIN 2A-RELATED"/>
    <property type="match status" value="1"/>
</dbReference>
<gene>
    <name evidence="5" type="ORF">MNBD_ACTINO01-1384</name>
</gene>
<organism evidence="5">
    <name type="scientific">hydrothermal vent metagenome</name>
    <dbReference type="NCBI Taxonomy" id="652676"/>
    <lineage>
        <taxon>unclassified sequences</taxon>
        <taxon>metagenomes</taxon>
        <taxon>ecological metagenomes</taxon>
    </lineage>
</organism>
<dbReference type="Gene3D" id="3.90.850.10">
    <property type="entry name" value="Fumarylacetoacetase-like, C-terminal domain"/>
    <property type="match status" value="1"/>
</dbReference>
<dbReference type="Pfam" id="PF01557">
    <property type="entry name" value="FAA_hydrolase"/>
    <property type="match status" value="1"/>
</dbReference>
<dbReference type="GO" id="GO:0046872">
    <property type="term" value="F:metal ion binding"/>
    <property type="evidence" value="ECO:0007669"/>
    <property type="project" value="UniProtKB-KW"/>
</dbReference>
<feature type="domain" description="Fumarylacetoacetase-like C-terminal" evidence="3">
    <location>
        <begin position="56"/>
        <end position="252"/>
    </location>
</feature>
<evidence type="ECO:0000256" key="2">
    <source>
        <dbReference type="ARBA" id="ARBA00022723"/>
    </source>
</evidence>
<protein>
    <submittedName>
        <fullName evidence="5">Fumarylacetoacetate hydrolase family protein</fullName>
    </submittedName>
</protein>
<dbReference type="InterPro" id="IPR011234">
    <property type="entry name" value="Fumarylacetoacetase-like_C"/>
</dbReference>
<dbReference type="FunFam" id="3.90.850.10:FF:000002">
    <property type="entry name" value="2-hydroxyhepta-2,4-diene-1,7-dioate isomerase"/>
    <property type="match status" value="1"/>
</dbReference>
<dbReference type="InterPro" id="IPR018833">
    <property type="entry name" value="Rv2993c-like_N"/>
</dbReference>
<evidence type="ECO:0000313" key="5">
    <source>
        <dbReference type="EMBL" id="VAW05101.1"/>
    </source>
</evidence>
<reference evidence="5" key="1">
    <citation type="submission" date="2018-06" db="EMBL/GenBank/DDBJ databases">
        <authorList>
            <person name="Zhirakovskaya E."/>
        </authorList>
    </citation>
    <scope>NUCLEOTIDE SEQUENCE</scope>
</reference>
<dbReference type="SUPFAM" id="SSF56529">
    <property type="entry name" value="FAH"/>
    <property type="match status" value="1"/>
</dbReference>
<dbReference type="AlphaFoldDB" id="A0A3B0SFQ8"/>
<dbReference type="PANTHER" id="PTHR42796:SF4">
    <property type="entry name" value="FUMARYLACETOACETATE HYDROLASE DOMAIN-CONTAINING PROTEIN 2A"/>
    <property type="match status" value="1"/>
</dbReference>
<evidence type="ECO:0000259" key="4">
    <source>
        <dbReference type="Pfam" id="PF10370"/>
    </source>
</evidence>
<dbReference type="GO" id="GO:0019752">
    <property type="term" value="P:carboxylic acid metabolic process"/>
    <property type="evidence" value="ECO:0007669"/>
    <property type="project" value="UniProtKB-ARBA"/>
</dbReference>
<dbReference type="EMBL" id="UOEI01000417">
    <property type="protein sequence ID" value="VAW05101.1"/>
    <property type="molecule type" value="Genomic_DNA"/>
</dbReference>
<proteinExistence type="inferred from homology"/>
<evidence type="ECO:0000256" key="1">
    <source>
        <dbReference type="ARBA" id="ARBA00010211"/>
    </source>
</evidence>
<keyword evidence="2" id="KW-0479">Metal-binding</keyword>
<dbReference type="InterPro" id="IPR051121">
    <property type="entry name" value="FAH"/>
</dbReference>
<evidence type="ECO:0000259" key="3">
    <source>
        <dbReference type="Pfam" id="PF01557"/>
    </source>
</evidence>
<name>A0A3B0SFQ8_9ZZZZ</name>
<feature type="domain" description="Rv2993c-like N-terminal" evidence="4">
    <location>
        <begin position="1"/>
        <end position="51"/>
    </location>
</feature>
<dbReference type="GO" id="GO:0016787">
    <property type="term" value="F:hydrolase activity"/>
    <property type="evidence" value="ECO:0007669"/>
    <property type="project" value="UniProtKB-KW"/>
</dbReference>
<sequence length="254" mass="27152">MKIVRIDAEAGDITYGAVEPDGIRLYHGSPFFQWERSETVLPITQVKLLSPVIPTKVVAVGKNYADHAAEMDSDVPETPILFMKPPTAVIGPLASIKLPPESSEVHHEAELAVVMGKVARNVAPEDVLSHILGYTAANDVTARDLQRSDGQWTRAKGFDTFLPLGPAIDTEFDPAESHAITATVNGQIRQDGHTSDLVFGVAELVSFISKVMTLLPGDVILTGTPAGVGSIRDGDRVEVEIEGIGVLMNPVVNA</sequence>
<accession>A0A3B0SFQ8</accession>
<keyword evidence="5" id="KW-0378">Hydrolase</keyword>
<dbReference type="GO" id="GO:0016853">
    <property type="term" value="F:isomerase activity"/>
    <property type="evidence" value="ECO:0007669"/>
    <property type="project" value="UniProtKB-ARBA"/>
</dbReference>
<dbReference type="InterPro" id="IPR036663">
    <property type="entry name" value="Fumarylacetoacetase_C_sf"/>
</dbReference>
<dbReference type="Pfam" id="PF10370">
    <property type="entry name" value="Rv2993c-like_N"/>
    <property type="match status" value="1"/>
</dbReference>